<accession>A0ABV4CYU2</accession>
<gene>
    <name evidence="2" type="ORF">AAK873_07070</name>
</gene>
<dbReference type="Proteomes" id="UP001565200">
    <property type="component" value="Unassembled WGS sequence"/>
</dbReference>
<feature type="region of interest" description="Disordered" evidence="1">
    <location>
        <begin position="1"/>
        <end position="49"/>
    </location>
</feature>
<name>A0ABV4CYU2_9BACT</name>
<comment type="caution">
    <text evidence="2">The sequence shown here is derived from an EMBL/GenBank/DDBJ whole genome shotgun (WGS) entry which is preliminary data.</text>
</comment>
<evidence type="ECO:0000313" key="3">
    <source>
        <dbReference type="Proteomes" id="UP001565200"/>
    </source>
</evidence>
<feature type="compositionally biased region" description="Low complexity" evidence="1">
    <location>
        <begin position="29"/>
        <end position="43"/>
    </location>
</feature>
<evidence type="ECO:0000313" key="2">
    <source>
        <dbReference type="EMBL" id="MEY8245375.1"/>
    </source>
</evidence>
<keyword evidence="3" id="KW-1185">Reference proteome</keyword>
<proteinExistence type="predicted"/>
<reference evidence="2 3" key="1">
    <citation type="submission" date="2024-03" db="EMBL/GenBank/DDBJ databases">
        <title>Mouse gut bacterial collection (mGBC) of GemPharmatech.</title>
        <authorList>
            <person name="He Y."/>
            <person name="Dong L."/>
            <person name="Wu D."/>
            <person name="Gao X."/>
            <person name="Lin Z."/>
        </authorList>
    </citation>
    <scope>NUCLEOTIDE SEQUENCE [LARGE SCALE GENOMIC DNA]</scope>
    <source>
        <strain evidence="2 3">54-13</strain>
    </source>
</reference>
<dbReference type="RefSeq" id="WP_147438795.1">
    <property type="nucleotide sequence ID" value="NZ_JBCLPP010000016.1"/>
</dbReference>
<dbReference type="EMBL" id="JBCLPP010000016">
    <property type="protein sequence ID" value="MEY8245375.1"/>
    <property type="molecule type" value="Genomic_DNA"/>
</dbReference>
<feature type="compositionally biased region" description="Basic and acidic residues" evidence="1">
    <location>
        <begin position="1"/>
        <end position="20"/>
    </location>
</feature>
<organism evidence="2 3">
    <name type="scientific">Heminiphilus faecis</name>
    <dbReference type="NCBI Taxonomy" id="2601703"/>
    <lineage>
        <taxon>Bacteria</taxon>
        <taxon>Pseudomonadati</taxon>
        <taxon>Bacteroidota</taxon>
        <taxon>Bacteroidia</taxon>
        <taxon>Bacteroidales</taxon>
        <taxon>Muribaculaceae</taxon>
        <taxon>Heminiphilus</taxon>
    </lineage>
</organism>
<evidence type="ECO:0000256" key="1">
    <source>
        <dbReference type="SAM" id="MobiDB-lite"/>
    </source>
</evidence>
<sequence>MSWFSRTEDYSIEDNSRDFYGEPEITYGSSDDTSSSSSTSPSSGAWDDYQHEREYVSSCYDQHTR</sequence>
<protein>
    <submittedName>
        <fullName evidence="2">Uncharacterized protein</fullName>
    </submittedName>
</protein>